<dbReference type="STRING" id="106634.TVD_05045"/>
<protein>
    <recommendedName>
        <fullName evidence="5">NADPH-dependent 7-cyano-7-deazaguanine reductase</fullName>
        <ecNumber evidence="5">1.7.1.13</ecNumber>
    </recommendedName>
    <alternativeName>
        <fullName evidence="5">7-cyano-7-carbaguanine reductase</fullName>
    </alternativeName>
    <alternativeName>
        <fullName evidence="5">NADPH-dependent nitrile oxidoreductase</fullName>
    </alternativeName>
    <alternativeName>
        <fullName evidence="5">PreQ(0) reductase</fullName>
    </alternativeName>
</protein>
<feature type="active site" description="Proton donor" evidence="5">
    <location>
        <position position="41"/>
    </location>
</feature>
<proteinExistence type="inferred from homology"/>
<dbReference type="PANTHER" id="PTHR34354:SF1">
    <property type="entry name" value="NADPH-DEPENDENT 7-CYANO-7-DEAZAGUANINE REDUCTASE"/>
    <property type="match status" value="1"/>
</dbReference>
<dbReference type="OrthoDB" id="9789995at2"/>
<dbReference type="EMBL" id="CP011367">
    <property type="protein sequence ID" value="AKJ94775.1"/>
    <property type="molecule type" value="Genomic_DNA"/>
</dbReference>
<evidence type="ECO:0000256" key="3">
    <source>
        <dbReference type="ARBA" id="ARBA00022857"/>
    </source>
</evidence>
<comment type="subcellular location">
    <subcellularLocation>
        <location evidence="5">Cytoplasm</location>
    </subcellularLocation>
</comment>
<dbReference type="InterPro" id="IPR043133">
    <property type="entry name" value="GTP-CH-I_C/QueF"/>
</dbReference>
<dbReference type="PIRSF" id="PIRSF027377">
    <property type="entry name" value="Nitrile_oxidored_QueF"/>
    <property type="match status" value="1"/>
</dbReference>
<keyword evidence="3 5" id="KW-0521">NADP</keyword>
<evidence type="ECO:0000256" key="4">
    <source>
        <dbReference type="ARBA" id="ARBA00023002"/>
    </source>
</evidence>
<name>A0A0G3G0Q7_9GAMM</name>
<comment type="catalytic activity">
    <reaction evidence="5">
        <text>7-aminomethyl-7-carbaguanine + 2 NADP(+) = 7-cyano-7-carbaguanine + 2 NADPH + 3 H(+)</text>
        <dbReference type="Rhea" id="RHEA:13409"/>
        <dbReference type="ChEBI" id="CHEBI:15378"/>
        <dbReference type="ChEBI" id="CHEBI:45075"/>
        <dbReference type="ChEBI" id="CHEBI:57783"/>
        <dbReference type="ChEBI" id="CHEBI:58349"/>
        <dbReference type="ChEBI" id="CHEBI:58703"/>
        <dbReference type="EC" id="1.7.1.13"/>
    </reaction>
</comment>
<dbReference type="Pfam" id="PF14489">
    <property type="entry name" value="QueF"/>
    <property type="match status" value="1"/>
</dbReference>
<sequence>MPSQPSKTLETFDNPAPENDFAIYIRVPEFTCLCPATGQPDFAEIHIQYVADGKCVELKSLKNYMWSYRDEGAFHEAVTNRILADLVAATDPRYMRLTSYFNVRGGVYTTVVAEHRKPGWTPPEPVHLPAPTRSPLDMNG</sequence>
<dbReference type="GO" id="GO:0008616">
    <property type="term" value="P:tRNA queuosine(34) biosynthetic process"/>
    <property type="evidence" value="ECO:0007669"/>
    <property type="project" value="UniProtKB-UniRule"/>
</dbReference>
<dbReference type="InterPro" id="IPR050084">
    <property type="entry name" value="NADPH_dep_7-cyano-7-deazaG_red"/>
</dbReference>
<evidence type="ECO:0000313" key="7">
    <source>
        <dbReference type="EMBL" id="AKJ94775.1"/>
    </source>
</evidence>
<evidence type="ECO:0000256" key="5">
    <source>
        <dbReference type="HAMAP-Rule" id="MF_00818"/>
    </source>
</evidence>
<evidence type="ECO:0000256" key="6">
    <source>
        <dbReference type="SAM" id="MobiDB-lite"/>
    </source>
</evidence>
<gene>
    <name evidence="5" type="primary">queF</name>
    <name evidence="7" type="ORF">TVD_05045</name>
</gene>
<comment type="function">
    <text evidence="5">Catalyzes the NADPH-dependent reduction of 7-cyano-7-deazaguanine (preQ0) to 7-aminomethyl-7-deazaguanine (preQ1).</text>
</comment>
<dbReference type="EC" id="1.7.1.13" evidence="5"/>
<comment type="pathway">
    <text evidence="5">tRNA modification; tRNA-queuosine biosynthesis.</text>
</comment>
<dbReference type="InterPro" id="IPR016856">
    <property type="entry name" value="QueF_type1"/>
</dbReference>
<keyword evidence="1 5" id="KW-0963">Cytoplasm</keyword>
<dbReference type="GO" id="GO:0005737">
    <property type="term" value="C:cytoplasm"/>
    <property type="evidence" value="ECO:0007669"/>
    <property type="project" value="UniProtKB-SubCell"/>
</dbReference>
<keyword evidence="2 5" id="KW-0671">Queuosine biosynthesis</keyword>
<feature type="region of interest" description="Disordered" evidence="6">
    <location>
        <begin position="119"/>
        <end position="140"/>
    </location>
</feature>
<dbReference type="NCBIfam" id="TIGR03139">
    <property type="entry name" value="QueF-II"/>
    <property type="match status" value="1"/>
</dbReference>
<dbReference type="AlphaFoldDB" id="A0A0G3G0Q7"/>
<comment type="similarity">
    <text evidence="5">Belongs to the GTP cyclohydrolase I family. QueF type 1 subfamily.</text>
</comment>
<dbReference type="GO" id="GO:0033739">
    <property type="term" value="F:preQ1 synthase activity"/>
    <property type="evidence" value="ECO:0007669"/>
    <property type="project" value="UniProtKB-UniRule"/>
</dbReference>
<feature type="active site" description="Thioimide intermediate" evidence="5">
    <location>
        <position position="34"/>
    </location>
</feature>
<evidence type="ECO:0000313" key="8">
    <source>
        <dbReference type="Proteomes" id="UP000064201"/>
    </source>
</evidence>
<dbReference type="PATRIC" id="fig|106634.4.peg.1027"/>
<dbReference type="Gene3D" id="3.30.1130.10">
    <property type="match status" value="1"/>
</dbReference>
<feature type="binding site" evidence="5">
    <location>
        <begin position="56"/>
        <end position="58"/>
    </location>
    <ligand>
        <name>substrate</name>
    </ligand>
</feature>
<feature type="binding site" evidence="5">
    <location>
        <begin position="75"/>
        <end position="76"/>
    </location>
    <ligand>
        <name>substrate</name>
    </ligand>
</feature>
<dbReference type="InterPro" id="IPR029500">
    <property type="entry name" value="QueF"/>
</dbReference>
<organism evidence="7 8">
    <name type="scientific">Thioalkalivibrio versutus</name>
    <dbReference type="NCBI Taxonomy" id="106634"/>
    <lineage>
        <taxon>Bacteria</taxon>
        <taxon>Pseudomonadati</taxon>
        <taxon>Pseudomonadota</taxon>
        <taxon>Gammaproteobacteria</taxon>
        <taxon>Chromatiales</taxon>
        <taxon>Ectothiorhodospiraceae</taxon>
        <taxon>Thioalkalivibrio</taxon>
    </lineage>
</organism>
<dbReference type="RefSeq" id="WP_018145957.1">
    <property type="nucleotide sequence ID" value="NZ_CP011367.1"/>
</dbReference>
<dbReference type="HAMAP" id="MF_00818">
    <property type="entry name" value="QueF_type1"/>
    <property type="match status" value="1"/>
</dbReference>
<dbReference type="Proteomes" id="UP000064201">
    <property type="component" value="Chromosome"/>
</dbReference>
<dbReference type="PANTHER" id="PTHR34354">
    <property type="entry name" value="NADPH-DEPENDENT 7-CYANO-7-DEAZAGUANINE REDUCTASE"/>
    <property type="match status" value="1"/>
</dbReference>
<dbReference type="SUPFAM" id="SSF55620">
    <property type="entry name" value="Tetrahydrobiopterin biosynthesis enzymes-like"/>
    <property type="match status" value="1"/>
</dbReference>
<dbReference type="KEGG" id="tvr:TVD_05045"/>
<keyword evidence="8" id="KW-1185">Reference proteome</keyword>
<dbReference type="UniPathway" id="UPA00392"/>
<keyword evidence="4 5" id="KW-0560">Oxidoreductase</keyword>
<accession>A0A0G3G0Q7</accession>
<evidence type="ECO:0000256" key="2">
    <source>
        <dbReference type="ARBA" id="ARBA00022785"/>
    </source>
</evidence>
<evidence type="ECO:0000256" key="1">
    <source>
        <dbReference type="ARBA" id="ARBA00022490"/>
    </source>
</evidence>
<reference evidence="7 8" key="1">
    <citation type="submission" date="2015-04" db="EMBL/GenBank/DDBJ databases">
        <title>Complete Sequence for the Genome of the Thioalkalivibrio versutus D301.</title>
        <authorList>
            <person name="Mu T."/>
            <person name="Zhou J."/>
            <person name="Xu X."/>
        </authorList>
    </citation>
    <scope>NUCLEOTIDE SEQUENCE [LARGE SCALE GENOMIC DNA]</scope>
    <source>
        <strain evidence="7 8">D301</strain>
    </source>
</reference>